<dbReference type="RefSeq" id="WP_081191438.1">
    <property type="nucleotide sequence ID" value="NZ_MWIH01000005.1"/>
</dbReference>
<organism evidence="2 3">
    <name type="scientific">Saccharomonospora piscinae</name>
    <dbReference type="NCBI Taxonomy" id="687388"/>
    <lineage>
        <taxon>Bacteria</taxon>
        <taxon>Bacillati</taxon>
        <taxon>Actinomycetota</taxon>
        <taxon>Actinomycetes</taxon>
        <taxon>Pseudonocardiales</taxon>
        <taxon>Pseudonocardiaceae</taxon>
        <taxon>Saccharomonospora</taxon>
    </lineage>
</organism>
<gene>
    <name evidence="2" type="ORF">B1813_09150</name>
</gene>
<sequence length="270" mass="28738">MRTSVLAAGGVALALALSACGGDSDSNSADGGSGGNANNAQFSDISQLVASAQEQASVSKSSKFSMEMDMAGMKMQANGEGVYDGADTRMSMTMNMQGMDIDMIFVDQTMYMQMPENMNPDPSKPWIKVTEDSSAAMGQNFDQMTEQNDPTKMLEQIEQAGGEITNTEQTQLDGQDVTHYTIQMDLSKASGMLGDDAAGAGSIPEGTMIPMELYLNGENLPVQIEMDMSSLGQQSGMSGNMKMVMKYSDWGTQVDVEAPPAEQVGEMPTN</sequence>
<dbReference type="EMBL" id="MWIH01000005">
    <property type="protein sequence ID" value="OQO92367.1"/>
    <property type="molecule type" value="Genomic_DNA"/>
</dbReference>
<name>A0A1V9A5F2_SACPI</name>
<dbReference type="AlphaFoldDB" id="A0A1V9A5F2"/>
<feature type="chain" id="PRO_5039529049" description="Lipoprotein" evidence="1">
    <location>
        <begin position="22"/>
        <end position="270"/>
    </location>
</feature>
<evidence type="ECO:0008006" key="4">
    <source>
        <dbReference type="Google" id="ProtNLM"/>
    </source>
</evidence>
<dbReference type="STRING" id="1962155.B1813_09150"/>
<feature type="signal peptide" evidence="1">
    <location>
        <begin position="1"/>
        <end position="21"/>
    </location>
</feature>
<evidence type="ECO:0000313" key="3">
    <source>
        <dbReference type="Proteomes" id="UP000192591"/>
    </source>
</evidence>
<dbReference type="SUPFAM" id="SSF89392">
    <property type="entry name" value="Prokaryotic lipoproteins and lipoprotein localization factors"/>
    <property type="match status" value="1"/>
</dbReference>
<dbReference type="PROSITE" id="PS51257">
    <property type="entry name" value="PROKAR_LIPOPROTEIN"/>
    <property type="match status" value="1"/>
</dbReference>
<protein>
    <recommendedName>
        <fullName evidence="4">Lipoprotein</fullName>
    </recommendedName>
</protein>
<evidence type="ECO:0000313" key="2">
    <source>
        <dbReference type="EMBL" id="OQO92367.1"/>
    </source>
</evidence>
<dbReference type="Proteomes" id="UP000192591">
    <property type="component" value="Unassembled WGS sequence"/>
</dbReference>
<dbReference type="Gene3D" id="2.50.20.20">
    <property type="match status" value="1"/>
</dbReference>
<accession>A0A1V9A5F2</accession>
<proteinExistence type="predicted"/>
<keyword evidence="1" id="KW-0732">Signal</keyword>
<keyword evidence="3" id="KW-1185">Reference proteome</keyword>
<evidence type="ECO:0000256" key="1">
    <source>
        <dbReference type="SAM" id="SignalP"/>
    </source>
</evidence>
<reference evidence="2 3" key="1">
    <citation type="submission" date="2017-02" db="EMBL/GenBank/DDBJ databases">
        <title>Draft genome of Saccharomonospora sp. 154.</title>
        <authorList>
            <person name="Alonso-Carmona G.S."/>
            <person name="De La Haba R."/>
            <person name="Vera-Gargallo B."/>
            <person name="Sandoval-Trujillo A.H."/>
            <person name="Ramirez-Duran N."/>
            <person name="Ventosa A."/>
        </authorList>
    </citation>
    <scope>NUCLEOTIDE SEQUENCE [LARGE SCALE GENOMIC DNA]</scope>
    <source>
        <strain evidence="2 3">LRS4.154</strain>
    </source>
</reference>
<comment type="caution">
    <text evidence="2">The sequence shown here is derived from an EMBL/GenBank/DDBJ whole genome shotgun (WGS) entry which is preliminary data.</text>
</comment>
<dbReference type="InterPro" id="IPR029046">
    <property type="entry name" value="LolA/LolB/LppX"/>
</dbReference>